<dbReference type="InterPro" id="IPR035093">
    <property type="entry name" value="RelE/ParE_toxin_dom_sf"/>
</dbReference>
<accession>A0A0X3BHU5</accession>
<dbReference type="KEGG" id="mema:MMAB1_0480"/>
<reference evidence="2 3" key="1">
    <citation type="submission" date="2016-01" db="EMBL/GenBank/DDBJ databases">
        <authorList>
            <person name="Manzoor S."/>
        </authorList>
    </citation>
    <scope>NUCLEOTIDE SEQUENCE [LARGE SCALE GENOMIC DNA]</scope>
    <source>
        <strain evidence="2">Methanoculleus sp MAB1</strain>
    </source>
</reference>
<dbReference type="Pfam" id="PF05016">
    <property type="entry name" value="ParE_toxin"/>
    <property type="match status" value="1"/>
</dbReference>
<dbReference type="PANTHER" id="PTHR35601">
    <property type="entry name" value="TOXIN RELE"/>
    <property type="match status" value="1"/>
</dbReference>
<dbReference type="PANTHER" id="PTHR35601:SF1">
    <property type="entry name" value="TOXIN RELE"/>
    <property type="match status" value="1"/>
</dbReference>
<dbReference type="EMBL" id="LT158599">
    <property type="protein sequence ID" value="CVK31697.1"/>
    <property type="molecule type" value="Genomic_DNA"/>
</dbReference>
<dbReference type="AlphaFoldDB" id="A0A0X3BHU5"/>
<proteinExistence type="predicted"/>
<dbReference type="OrthoDB" id="97626at2157"/>
<sequence length="90" mass="10674">MSSRVFFTPGVERDLKRLPKADEQRILDEIIALTEEPYPRLHVEKLKEHQSLPVYSHRIGQYRIILTIEDDVMVVFVIEVGSRSRVHRKY</sequence>
<evidence type="ECO:0000313" key="2">
    <source>
        <dbReference type="EMBL" id="CVK31697.1"/>
    </source>
</evidence>
<protein>
    <submittedName>
        <fullName evidence="2">Plasmid stabilization system protein</fullName>
    </submittedName>
</protein>
<evidence type="ECO:0000256" key="1">
    <source>
        <dbReference type="ARBA" id="ARBA00022649"/>
    </source>
</evidence>
<keyword evidence="1" id="KW-1277">Toxin-antitoxin system</keyword>
<dbReference type="InterPro" id="IPR007712">
    <property type="entry name" value="RelE/ParE_toxin"/>
</dbReference>
<evidence type="ECO:0000313" key="3">
    <source>
        <dbReference type="Proteomes" id="UP000069850"/>
    </source>
</evidence>
<dbReference type="Gene3D" id="3.30.2310.20">
    <property type="entry name" value="RelE-like"/>
    <property type="match status" value="1"/>
</dbReference>
<dbReference type="Proteomes" id="UP000069850">
    <property type="component" value="Chromosome 1"/>
</dbReference>
<name>A0A0X3BHU5_9EURY</name>
<organism evidence="2 3">
    <name type="scientific">Methanoculleus bourgensis</name>
    <dbReference type="NCBI Taxonomy" id="83986"/>
    <lineage>
        <taxon>Archaea</taxon>
        <taxon>Methanobacteriati</taxon>
        <taxon>Methanobacteriota</taxon>
        <taxon>Stenosarchaea group</taxon>
        <taxon>Methanomicrobia</taxon>
        <taxon>Methanomicrobiales</taxon>
        <taxon>Methanomicrobiaceae</taxon>
        <taxon>Methanoculleus</taxon>
    </lineage>
</organism>
<gene>
    <name evidence="2" type="ORF">MMAB1_0480</name>
</gene>
<dbReference type="SUPFAM" id="SSF143011">
    <property type="entry name" value="RelE-like"/>
    <property type="match status" value="1"/>
</dbReference>